<evidence type="ECO:0000256" key="1">
    <source>
        <dbReference type="SAM" id="MobiDB-lite"/>
    </source>
</evidence>
<feature type="region of interest" description="Disordered" evidence="1">
    <location>
        <begin position="29"/>
        <end position="59"/>
    </location>
</feature>
<gene>
    <name evidence="2" type="ORF">AKJ62_00760</name>
</gene>
<feature type="compositionally biased region" description="Basic and acidic residues" evidence="1">
    <location>
        <begin position="48"/>
        <end position="59"/>
    </location>
</feature>
<protein>
    <submittedName>
        <fullName evidence="2">Uncharacterized protein</fullName>
    </submittedName>
</protein>
<keyword evidence="3" id="KW-1185">Reference proteome</keyword>
<sequence length="59" mass="6900">MASRKARGRIVDFFRASTFGLEAEIVKRDYPENSSSQSKPSRPKNKILKRDNYQLKKVR</sequence>
<proteinExistence type="predicted"/>
<name>A0A133U8F4_9EURY</name>
<dbReference type="AlphaFoldDB" id="A0A133U8F4"/>
<dbReference type="Proteomes" id="UP000070589">
    <property type="component" value="Unassembled WGS sequence"/>
</dbReference>
<accession>A0A133U8F4</accession>
<comment type="caution">
    <text evidence="2">The sequence shown here is derived from an EMBL/GenBank/DDBJ whole genome shotgun (WGS) entry which is preliminary data.</text>
</comment>
<evidence type="ECO:0000313" key="2">
    <source>
        <dbReference type="EMBL" id="KXA90457.1"/>
    </source>
</evidence>
<reference evidence="2 3" key="1">
    <citation type="journal article" date="2016" name="Sci. Rep.">
        <title>Metabolic traits of an uncultured archaeal lineage -MSBL1- from brine pools of the Red Sea.</title>
        <authorList>
            <person name="Mwirichia R."/>
            <person name="Alam I."/>
            <person name="Rashid M."/>
            <person name="Vinu M."/>
            <person name="Ba-Alawi W."/>
            <person name="Anthony Kamau A."/>
            <person name="Kamanda Ngugi D."/>
            <person name="Goker M."/>
            <person name="Klenk H.P."/>
            <person name="Bajic V."/>
            <person name="Stingl U."/>
        </authorList>
    </citation>
    <scope>NUCLEOTIDE SEQUENCE [LARGE SCALE GENOMIC DNA]</scope>
    <source>
        <strain evidence="2">SCGC-AAA259D14</strain>
    </source>
</reference>
<organism evidence="2 3">
    <name type="scientific">candidate division MSBL1 archaeon SCGC-AAA259D14</name>
    <dbReference type="NCBI Taxonomy" id="1698261"/>
    <lineage>
        <taxon>Archaea</taxon>
        <taxon>Methanobacteriati</taxon>
        <taxon>Methanobacteriota</taxon>
        <taxon>candidate division MSBL1</taxon>
    </lineage>
</organism>
<dbReference type="EMBL" id="LHXL01000005">
    <property type="protein sequence ID" value="KXA90457.1"/>
    <property type="molecule type" value="Genomic_DNA"/>
</dbReference>
<evidence type="ECO:0000313" key="3">
    <source>
        <dbReference type="Proteomes" id="UP000070589"/>
    </source>
</evidence>